<organism evidence="5">
    <name type="scientific">Nippostrongylus brasiliensis</name>
    <name type="common">Rat hookworm</name>
    <dbReference type="NCBI Taxonomy" id="27835"/>
    <lineage>
        <taxon>Eukaryota</taxon>
        <taxon>Metazoa</taxon>
        <taxon>Ecdysozoa</taxon>
        <taxon>Nematoda</taxon>
        <taxon>Chromadorea</taxon>
        <taxon>Rhabditida</taxon>
        <taxon>Rhabditina</taxon>
        <taxon>Rhabditomorpha</taxon>
        <taxon>Strongyloidea</taxon>
        <taxon>Heligmosomidae</taxon>
        <taxon>Nippostrongylus</taxon>
    </lineage>
</organism>
<dbReference type="AlphaFoldDB" id="A0A0N4YTD8"/>
<dbReference type="Proteomes" id="UP000271162">
    <property type="component" value="Unassembled WGS sequence"/>
</dbReference>
<dbReference type="STRING" id="27835.A0A0N4YTD8"/>
<name>A0A0N4YTD8_NIPBR</name>
<evidence type="ECO:0000256" key="1">
    <source>
        <dbReference type="SAM" id="MobiDB-lite"/>
    </source>
</evidence>
<evidence type="ECO:0000256" key="2">
    <source>
        <dbReference type="SAM" id="Phobius"/>
    </source>
</evidence>
<keyword evidence="4" id="KW-1185">Reference proteome</keyword>
<protein>
    <submittedName>
        <fullName evidence="5">SEL-1 like protein (inferred by orthology to a S. mansoni protein)</fullName>
    </submittedName>
</protein>
<evidence type="ECO:0000313" key="4">
    <source>
        <dbReference type="Proteomes" id="UP000271162"/>
    </source>
</evidence>
<keyword evidence="2" id="KW-1133">Transmembrane helix</keyword>
<feature type="region of interest" description="Disordered" evidence="1">
    <location>
        <begin position="1"/>
        <end position="43"/>
    </location>
</feature>
<gene>
    <name evidence="3" type="ORF">NBR_LOCUS20511</name>
</gene>
<reference evidence="5" key="1">
    <citation type="submission" date="2017-02" db="UniProtKB">
        <authorList>
            <consortium name="WormBaseParasite"/>
        </authorList>
    </citation>
    <scope>IDENTIFICATION</scope>
</reference>
<feature type="compositionally biased region" description="Basic residues" evidence="1">
    <location>
        <begin position="1"/>
        <end position="12"/>
    </location>
</feature>
<evidence type="ECO:0000313" key="5">
    <source>
        <dbReference type="WBParaSite" id="NBR_0002051001-mRNA-1"/>
    </source>
</evidence>
<keyword evidence="2" id="KW-0472">Membrane</keyword>
<proteinExistence type="predicted"/>
<dbReference type="EMBL" id="UYSL01025211">
    <property type="protein sequence ID" value="VDL84248.1"/>
    <property type="molecule type" value="Genomic_DNA"/>
</dbReference>
<feature type="transmembrane region" description="Helical" evidence="2">
    <location>
        <begin position="211"/>
        <end position="230"/>
    </location>
</feature>
<reference evidence="3 4" key="2">
    <citation type="submission" date="2018-11" db="EMBL/GenBank/DDBJ databases">
        <authorList>
            <consortium name="Pathogen Informatics"/>
        </authorList>
    </citation>
    <scope>NUCLEOTIDE SEQUENCE [LARGE SCALE GENOMIC DNA]</scope>
</reference>
<dbReference type="WBParaSite" id="NBR_0002051001-mRNA-1">
    <property type="protein sequence ID" value="NBR_0002051001-mRNA-1"/>
    <property type="gene ID" value="NBR_0002051001"/>
</dbReference>
<sequence>MVTIKKVKKVKKAGSSQKEKIIPQAEVNTKSNRKRKLAVESSETKDVVDKKSSVIDEKPTKTTKKDDADKVKEIKEQGQVAIKALKKHLADRSGKSLFPDIDHAVGLTIVYKKPALTTDKARVKIELPCPYRTPLNTSICLIMPDLDQTAAGRRDPDVDKQARQWAEKIEKDHGLTNQHYSKVCMISQSFFSLQLRLLRIALFLFMQNSCFLSNLVAALSFTTFIVLQVLPNYKLEKANSAVVFVVFISCDHLL</sequence>
<keyword evidence="2" id="KW-0812">Transmembrane</keyword>
<accession>A0A0N4YTD8</accession>
<evidence type="ECO:0000313" key="3">
    <source>
        <dbReference type="EMBL" id="VDL84248.1"/>
    </source>
</evidence>